<evidence type="ECO:0000313" key="5">
    <source>
        <dbReference type="Proteomes" id="UP000277204"/>
    </source>
</evidence>
<comment type="similarity">
    <text evidence="1">Belongs to the SMAP family.</text>
</comment>
<evidence type="ECO:0000256" key="3">
    <source>
        <dbReference type="SAM" id="MobiDB-lite"/>
    </source>
</evidence>
<feature type="compositionally biased region" description="Basic and acidic residues" evidence="3">
    <location>
        <begin position="10"/>
        <end position="23"/>
    </location>
</feature>
<evidence type="ECO:0000256" key="1">
    <source>
        <dbReference type="ARBA" id="ARBA00006502"/>
    </source>
</evidence>
<evidence type="ECO:0000313" key="4">
    <source>
        <dbReference type="EMBL" id="VDO61791.1"/>
    </source>
</evidence>
<gene>
    <name evidence="4" type="ORF">SMRZ_LOCUS4464</name>
</gene>
<feature type="region of interest" description="Disordered" evidence="3">
    <location>
        <begin position="1"/>
        <end position="23"/>
    </location>
</feature>
<reference evidence="4 5" key="1">
    <citation type="submission" date="2018-11" db="EMBL/GenBank/DDBJ databases">
        <authorList>
            <consortium name="Pathogen Informatics"/>
        </authorList>
    </citation>
    <scope>NUCLEOTIDE SEQUENCE [LARGE SCALE GENOMIC DNA]</scope>
    <source>
        <strain evidence="4 5">Zambia</strain>
    </source>
</reference>
<proteinExistence type="inferred from homology"/>
<feature type="region of interest" description="Disordered" evidence="3">
    <location>
        <begin position="137"/>
        <end position="158"/>
    </location>
</feature>
<dbReference type="InterPro" id="IPR028124">
    <property type="entry name" value="SMAP_dom"/>
</dbReference>
<dbReference type="InterPro" id="IPR026714">
    <property type="entry name" value="SMAP"/>
</dbReference>
<evidence type="ECO:0000256" key="2">
    <source>
        <dbReference type="ARBA" id="ARBA00016161"/>
    </source>
</evidence>
<organism evidence="4 5">
    <name type="scientific">Schistosoma margrebowiei</name>
    <dbReference type="NCBI Taxonomy" id="48269"/>
    <lineage>
        <taxon>Eukaryota</taxon>
        <taxon>Metazoa</taxon>
        <taxon>Spiralia</taxon>
        <taxon>Lophotrochozoa</taxon>
        <taxon>Platyhelminthes</taxon>
        <taxon>Trematoda</taxon>
        <taxon>Digenea</taxon>
        <taxon>Strigeidida</taxon>
        <taxon>Schistosomatoidea</taxon>
        <taxon>Schistosomatidae</taxon>
        <taxon>Schistosoma</taxon>
    </lineage>
</organism>
<keyword evidence="5" id="KW-1185">Reference proteome</keyword>
<dbReference type="Pfam" id="PF15477">
    <property type="entry name" value="SMAP"/>
    <property type="match status" value="1"/>
</dbReference>
<dbReference type="STRING" id="48269.A0A183LKY9"/>
<dbReference type="EMBL" id="UZAI01001424">
    <property type="protein sequence ID" value="VDO61791.1"/>
    <property type="molecule type" value="Genomic_DNA"/>
</dbReference>
<dbReference type="AlphaFoldDB" id="A0A183LKY9"/>
<accession>A0A183LKY9</accession>
<dbReference type="Proteomes" id="UP000277204">
    <property type="component" value="Unassembled WGS sequence"/>
</dbReference>
<name>A0A183LKY9_9TREM</name>
<dbReference type="PANTHER" id="PTHR22175:SF0">
    <property type="entry name" value="SMALL ACIDIC PROTEIN"/>
    <property type="match status" value="1"/>
</dbReference>
<dbReference type="PANTHER" id="PTHR22175">
    <property type="entry name" value="SMALL ACIDIC PROTEIN-RELATED"/>
    <property type="match status" value="1"/>
</dbReference>
<protein>
    <recommendedName>
        <fullName evidence="2">Small acidic protein</fullName>
    </recommendedName>
</protein>
<sequence length="158" mass="17631">MENDGQGDFKLTDVRSPNDWEHADLGSKDRNIKFLKLMGGNPVRDHKGKLVIGENIDNVHGQNKDTSVINEELENQYLQGLEKSMQPNCHHGLGSHTKSTVRLGPQTLSCCFQSYRSSIDLPGMVEPTGRYVPANIARLGHHDRQAPPRRQGSSFGRD</sequence>